<evidence type="ECO:0000259" key="3">
    <source>
        <dbReference type="SMART" id="SM00894"/>
    </source>
</evidence>
<dbReference type="eggNOG" id="COG3757">
    <property type="taxonomic scope" value="Bacteria"/>
</dbReference>
<evidence type="ECO:0000313" key="5">
    <source>
        <dbReference type="Proteomes" id="UP000029046"/>
    </source>
</evidence>
<keyword evidence="2" id="KW-0732">Signal</keyword>
<dbReference type="eggNOG" id="COG3064">
    <property type="taxonomic scope" value="Bacteria"/>
</dbReference>
<comment type="caution">
    <text evidence="4">The sequence shown here is derived from an EMBL/GenBank/DDBJ whole genome shotgun (WGS) entry which is preliminary data.</text>
</comment>
<dbReference type="Pfam" id="PF05901">
    <property type="entry name" value="Excalibur"/>
    <property type="match status" value="1"/>
</dbReference>
<evidence type="ECO:0000256" key="2">
    <source>
        <dbReference type="SAM" id="SignalP"/>
    </source>
</evidence>
<dbReference type="EMBL" id="JGYX01000001">
    <property type="protein sequence ID" value="KFI61812.1"/>
    <property type="molecule type" value="Genomic_DNA"/>
</dbReference>
<sequence>MNVHPYSRSFLVSFLALICMAAMIFAAPVTGQAIASDSGGQIEMYRLYNPNSGEHFYTGDGNERESLRRTGWRYEGVGWVAPAYSSTPVYRLYNPNAGDHHYTTNATERDNLVAHGWRNENIGWYSSDDNRSYPVYRQYNPNAVAGAHNFTLNGNEESMLVAAGWRAEGLAWYAVGPGYGVPQPVPTPGTGSGSGGATDSGVYYENCTAVRAAGKAPLYQGQPGYRPGLDRDGDGVACE</sequence>
<dbReference type="Proteomes" id="UP000029046">
    <property type="component" value="Unassembled WGS sequence"/>
</dbReference>
<organism evidence="4 5">
    <name type="scientific">Bifidobacterium pullorum subsp. gallinarum</name>
    <dbReference type="NCBI Taxonomy" id="78344"/>
    <lineage>
        <taxon>Bacteria</taxon>
        <taxon>Bacillati</taxon>
        <taxon>Actinomycetota</taxon>
        <taxon>Actinomycetes</taxon>
        <taxon>Bifidobacteriales</taxon>
        <taxon>Bifidobacteriaceae</taxon>
        <taxon>Bifidobacterium</taxon>
    </lineage>
</organism>
<gene>
    <name evidence="4" type="ORF">BIGA_0343</name>
</gene>
<accession>A0A087ASR2</accession>
<evidence type="ECO:0000256" key="1">
    <source>
        <dbReference type="SAM" id="MobiDB-lite"/>
    </source>
</evidence>
<feature type="compositionally biased region" description="Basic and acidic residues" evidence="1">
    <location>
        <begin position="228"/>
        <end position="239"/>
    </location>
</feature>
<protein>
    <submittedName>
        <fullName evidence="4">Glycoside hydrolase family protein</fullName>
    </submittedName>
</protein>
<feature type="signal peptide" evidence="2">
    <location>
        <begin position="1"/>
        <end position="26"/>
    </location>
</feature>
<feature type="domain" description="Excalibur calcium-binding" evidence="3">
    <location>
        <begin position="203"/>
        <end position="239"/>
    </location>
</feature>
<dbReference type="AlphaFoldDB" id="A0A087ASR2"/>
<keyword evidence="5" id="KW-1185">Reference proteome</keyword>
<dbReference type="InterPro" id="IPR008613">
    <property type="entry name" value="Excalibur_Ca-bd_domain"/>
</dbReference>
<evidence type="ECO:0000313" key="4">
    <source>
        <dbReference type="EMBL" id="KFI61812.1"/>
    </source>
</evidence>
<dbReference type="GO" id="GO:0016787">
    <property type="term" value="F:hydrolase activity"/>
    <property type="evidence" value="ECO:0007669"/>
    <property type="project" value="UniProtKB-KW"/>
</dbReference>
<dbReference type="SMART" id="SM00894">
    <property type="entry name" value="Excalibur"/>
    <property type="match status" value="1"/>
</dbReference>
<reference evidence="4 5" key="1">
    <citation type="submission" date="2014-03" db="EMBL/GenBank/DDBJ databases">
        <title>Genomics of Bifidobacteria.</title>
        <authorList>
            <person name="Ventura M."/>
            <person name="Milani C."/>
            <person name="Lugli G.A."/>
        </authorList>
    </citation>
    <scope>NUCLEOTIDE SEQUENCE [LARGE SCALE GENOMIC DNA]</scope>
    <source>
        <strain evidence="4 5">LMG 11586</strain>
    </source>
</reference>
<feature type="region of interest" description="Disordered" evidence="1">
    <location>
        <begin position="220"/>
        <end position="239"/>
    </location>
</feature>
<proteinExistence type="predicted"/>
<name>A0A087ASR2_9BIFI</name>
<dbReference type="Pfam" id="PF18885">
    <property type="entry name" value="DUF5648"/>
    <property type="match status" value="1"/>
</dbReference>
<dbReference type="InterPro" id="IPR043708">
    <property type="entry name" value="DUF5648"/>
</dbReference>
<keyword evidence="4" id="KW-0378">Hydrolase</keyword>
<feature type="chain" id="PRO_5001818594" evidence="2">
    <location>
        <begin position="27"/>
        <end position="239"/>
    </location>
</feature>
<dbReference type="RefSeq" id="WP_394295738.1">
    <property type="nucleotide sequence ID" value="NZ_JGYX01000001.1"/>
</dbReference>